<gene>
    <name evidence="2" type="ORF">P174DRAFT_468478</name>
</gene>
<evidence type="ECO:0000256" key="1">
    <source>
        <dbReference type="SAM" id="Coils"/>
    </source>
</evidence>
<organism evidence="2 3">
    <name type="scientific">Aspergillus novofumigatus (strain IBT 16806)</name>
    <dbReference type="NCBI Taxonomy" id="1392255"/>
    <lineage>
        <taxon>Eukaryota</taxon>
        <taxon>Fungi</taxon>
        <taxon>Dikarya</taxon>
        <taxon>Ascomycota</taxon>
        <taxon>Pezizomycotina</taxon>
        <taxon>Eurotiomycetes</taxon>
        <taxon>Eurotiomycetidae</taxon>
        <taxon>Eurotiales</taxon>
        <taxon>Aspergillaceae</taxon>
        <taxon>Aspergillus</taxon>
        <taxon>Aspergillus subgen. Fumigati</taxon>
    </lineage>
</organism>
<accession>A0A2I1CN82</accession>
<sequence length="491" mass="55111">MTVNPENLERERQGRGNAREHAACYGTDNAVKTIQARFPKAVARLEAHSVWFLMATPIYNRAFDMCGCLLPSREVQRTAVYNQYRPSFVIEAGWSDSHRRLIEDKRVWMVGDRPYVRITLIVKFTQNDRTNLAHECHFHWMREVEFAWREQSLGSRAQGKNGSLAADVNIYTNANARSTAVLTTKTKIVSESGMIAGAKRSLAECLDTDELHSEVLYDNMYTSNDEGLGIVREQARIPALETKLECLERRLNKSDDKFEEMVDRFSELHNAFNRLAQQTDVRFPSLGIKPYTKTFFTVTRRPLHVVPFPRDGTREQYEVWSLAFNDPIRRSKKTSWACPVVRERGEPKKKTAHGRQHLHIEWSANESHGEGVRCPSATDMAPLASSVCVVKGFISLVSRAVIDHFFLLKFPAAALPEAQAVVAAQLSLEVAHPNAADLACEAVSQAAWAFRARVRAVGGPLPHGAPPSLHACLASVSNPILRDSMWLSSSG</sequence>
<protein>
    <submittedName>
        <fullName evidence="2">Uncharacterized protein</fullName>
    </submittedName>
</protein>
<feature type="coiled-coil region" evidence="1">
    <location>
        <begin position="230"/>
        <end position="264"/>
    </location>
</feature>
<reference evidence="3" key="1">
    <citation type="journal article" date="2018" name="Proc. Natl. Acad. Sci. U.S.A.">
        <title>Linking secondary metabolites to gene clusters through genome sequencing of six diverse Aspergillus species.</title>
        <authorList>
            <person name="Kaerboelling I."/>
            <person name="Vesth T.C."/>
            <person name="Frisvad J.C."/>
            <person name="Nybo J.L."/>
            <person name="Theobald S."/>
            <person name="Kuo A."/>
            <person name="Bowyer P."/>
            <person name="Matsuda Y."/>
            <person name="Mondo S."/>
            <person name="Lyhne E.K."/>
            <person name="Kogle M.E."/>
            <person name="Clum A."/>
            <person name="Lipzen A."/>
            <person name="Salamov A."/>
            <person name="Ngan C.Y."/>
            <person name="Daum C."/>
            <person name="Chiniquy J."/>
            <person name="Barry K."/>
            <person name="LaButti K."/>
            <person name="Haridas S."/>
            <person name="Simmons B.A."/>
            <person name="Magnuson J.K."/>
            <person name="Mortensen U.H."/>
            <person name="Larsen T.O."/>
            <person name="Grigoriev I.V."/>
            <person name="Baker S.E."/>
            <person name="Andersen M.R."/>
        </authorList>
    </citation>
    <scope>NUCLEOTIDE SEQUENCE [LARGE SCALE GENOMIC DNA]</scope>
    <source>
        <strain evidence="3">IBT 16806</strain>
    </source>
</reference>
<proteinExistence type="predicted"/>
<dbReference type="VEuPathDB" id="FungiDB:P174DRAFT_468478"/>
<comment type="caution">
    <text evidence="2">The sequence shown here is derived from an EMBL/GenBank/DDBJ whole genome shotgun (WGS) entry which is preliminary data.</text>
</comment>
<keyword evidence="3" id="KW-1185">Reference proteome</keyword>
<evidence type="ECO:0000313" key="3">
    <source>
        <dbReference type="Proteomes" id="UP000234474"/>
    </source>
</evidence>
<dbReference type="EMBL" id="MSZS01000001">
    <property type="protein sequence ID" value="PKX99080.1"/>
    <property type="molecule type" value="Genomic_DNA"/>
</dbReference>
<dbReference type="AlphaFoldDB" id="A0A2I1CN82"/>
<keyword evidence="1" id="KW-0175">Coiled coil</keyword>
<evidence type="ECO:0000313" key="2">
    <source>
        <dbReference type="EMBL" id="PKX99080.1"/>
    </source>
</evidence>
<dbReference type="STRING" id="1392255.A0A2I1CN82"/>
<dbReference type="GeneID" id="36537889"/>
<dbReference type="Proteomes" id="UP000234474">
    <property type="component" value="Unassembled WGS sequence"/>
</dbReference>
<name>A0A2I1CN82_ASPN1</name>
<dbReference type="RefSeq" id="XP_024687675.1">
    <property type="nucleotide sequence ID" value="XM_024830562.1"/>
</dbReference>
<dbReference type="OrthoDB" id="5420280at2759"/>